<evidence type="ECO:0000256" key="1">
    <source>
        <dbReference type="SAM" id="Phobius"/>
    </source>
</evidence>
<dbReference type="InterPro" id="IPR014509">
    <property type="entry name" value="YjdF-like"/>
</dbReference>
<sequence>MIDYQLQAKHWLMLVLLGLTMLLASINPMEFSAYVLHQVGTVIMLIVLLLLFKKVGLSFSSFVFYLIFLLIHILGAHYLYSYVPYNDWLLQYFGFDLNQWLGWERNMYDRFVHFAYGVLLYPLFFRLHRLRFPKAKDLVIFLLVVQWVMSSSLIYEWLEWLLAVTLSPEAAENYNGQQGDIWDAHKDMLLATLGAILAGSWNLYKDRKKALD</sequence>
<gene>
    <name evidence="2" type="ORF">FSC09_09420</name>
</gene>
<dbReference type="Proteomes" id="UP000503440">
    <property type="component" value="Chromosome"/>
</dbReference>
<dbReference type="AlphaFoldDB" id="A0A6C0Y321"/>
<feature type="transmembrane region" description="Helical" evidence="1">
    <location>
        <begin position="139"/>
        <end position="158"/>
    </location>
</feature>
<keyword evidence="1" id="KW-0812">Transmembrane</keyword>
<feature type="transmembrane region" description="Helical" evidence="1">
    <location>
        <begin position="59"/>
        <end position="80"/>
    </location>
</feature>
<evidence type="ECO:0000313" key="2">
    <source>
        <dbReference type="EMBL" id="QIC70617.1"/>
    </source>
</evidence>
<protein>
    <submittedName>
        <fullName evidence="2">DUF2238 domain-containing protein</fullName>
    </submittedName>
</protein>
<dbReference type="Pfam" id="PF09997">
    <property type="entry name" value="DUF2238"/>
    <property type="match status" value="1"/>
</dbReference>
<feature type="transmembrane region" description="Helical" evidence="1">
    <location>
        <begin position="111"/>
        <end position="127"/>
    </location>
</feature>
<accession>A0A6C0Y321</accession>
<keyword evidence="1" id="KW-1133">Transmembrane helix</keyword>
<feature type="transmembrane region" description="Helical" evidence="1">
    <location>
        <begin position="12"/>
        <end position="29"/>
    </location>
</feature>
<reference evidence="2 3" key="1">
    <citation type="submission" date="2019-09" db="EMBL/GenBank/DDBJ databases">
        <title>Non-baumannii Acinetobacter spp. carrying blaNDM-1 isolated in China.</title>
        <authorList>
            <person name="Cui C."/>
            <person name="Chen C."/>
            <person name="Sun J."/>
            <person name="Liu Y."/>
        </authorList>
    </citation>
    <scope>NUCLEOTIDE SEQUENCE [LARGE SCALE GENOMIC DNA]</scope>
    <source>
        <strain evidence="2 3">B18</strain>
    </source>
</reference>
<dbReference type="RefSeq" id="WP_163145949.1">
    <property type="nucleotide sequence ID" value="NZ_CP044455.1"/>
</dbReference>
<feature type="transmembrane region" description="Helical" evidence="1">
    <location>
        <begin position="35"/>
        <end position="52"/>
    </location>
</feature>
<feature type="transmembrane region" description="Helical" evidence="1">
    <location>
        <begin position="188"/>
        <end position="204"/>
    </location>
</feature>
<dbReference type="EMBL" id="CP044455">
    <property type="protein sequence ID" value="QIC70617.1"/>
    <property type="molecule type" value="Genomic_DNA"/>
</dbReference>
<proteinExistence type="predicted"/>
<evidence type="ECO:0000313" key="3">
    <source>
        <dbReference type="Proteomes" id="UP000503440"/>
    </source>
</evidence>
<organism evidence="2 3">
    <name type="scientific">Acinetobacter indicus</name>
    <dbReference type="NCBI Taxonomy" id="756892"/>
    <lineage>
        <taxon>Bacteria</taxon>
        <taxon>Pseudomonadati</taxon>
        <taxon>Pseudomonadota</taxon>
        <taxon>Gammaproteobacteria</taxon>
        <taxon>Moraxellales</taxon>
        <taxon>Moraxellaceae</taxon>
        <taxon>Acinetobacter</taxon>
    </lineage>
</organism>
<keyword evidence="1" id="KW-0472">Membrane</keyword>
<name>A0A6C0Y321_9GAMM</name>